<comment type="caution">
    <text evidence="3">The sequence shown here is derived from an EMBL/GenBank/DDBJ whole genome shotgun (WGS) entry which is preliminary data.</text>
</comment>
<proteinExistence type="predicted"/>
<evidence type="ECO:0000256" key="1">
    <source>
        <dbReference type="SAM" id="MobiDB-lite"/>
    </source>
</evidence>
<evidence type="ECO:0000313" key="3">
    <source>
        <dbReference type="EMBL" id="OWP01028.1"/>
    </source>
</evidence>
<accession>A0A218YZE3</accession>
<name>A0A218YZE3_9HELO</name>
<evidence type="ECO:0000313" key="4">
    <source>
        <dbReference type="Proteomes" id="UP000242519"/>
    </source>
</evidence>
<gene>
    <name evidence="3" type="ORF">B2J93_6502</name>
</gene>
<dbReference type="EMBL" id="MZNU01000297">
    <property type="protein sequence ID" value="OWP01028.1"/>
    <property type="molecule type" value="Genomic_DNA"/>
</dbReference>
<feature type="compositionally biased region" description="Low complexity" evidence="1">
    <location>
        <begin position="37"/>
        <end position="48"/>
    </location>
</feature>
<dbReference type="OrthoDB" id="3598843at2759"/>
<keyword evidence="4" id="KW-1185">Reference proteome</keyword>
<evidence type="ECO:0000256" key="2">
    <source>
        <dbReference type="SAM" id="SignalP"/>
    </source>
</evidence>
<organism evidence="3 4">
    <name type="scientific">Diplocarpon coronariae</name>
    <dbReference type="NCBI Taxonomy" id="2795749"/>
    <lineage>
        <taxon>Eukaryota</taxon>
        <taxon>Fungi</taxon>
        <taxon>Dikarya</taxon>
        <taxon>Ascomycota</taxon>
        <taxon>Pezizomycotina</taxon>
        <taxon>Leotiomycetes</taxon>
        <taxon>Helotiales</taxon>
        <taxon>Drepanopezizaceae</taxon>
        <taxon>Diplocarpon</taxon>
    </lineage>
</organism>
<feature type="region of interest" description="Disordered" evidence="1">
    <location>
        <begin position="29"/>
        <end position="49"/>
    </location>
</feature>
<sequence length="235" mass="23359">MNSVFAKVAVAALAFSIRVASSPIISTPGHTSVSTLPGPSSPIIGTPGHTSVGTLPATPSVGTVQVVKHYVDITNTAVRGDMNQILTAIDASVAAQAGLIAAIKADLNSVASQFASAGTAIANSTAGVAVTLTAPEVLALVSTLSTVQLLAASLLVQYNIAKGRLLQATLVATQAEFKAALSAIKPFSDPLVAYAAQVQQQGGVAAGTTGAALRMSSAAMQQSINILLGSLGVSV</sequence>
<keyword evidence="2" id="KW-0732">Signal</keyword>
<dbReference type="AlphaFoldDB" id="A0A218YZE3"/>
<feature type="signal peptide" evidence="2">
    <location>
        <begin position="1"/>
        <end position="21"/>
    </location>
</feature>
<feature type="chain" id="PRO_5013256626" evidence="2">
    <location>
        <begin position="22"/>
        <end position="235"/>
    </location>
</feature>
<reference evidence="3 4" key="1">
    <citation type="submission" date="2017-04" db="EMBL/GenBank/DDBJ databases">
        <title>Draft genome sequence of Marssonina coronaria NL1: causal agent of apple blotch.</title>
        <authorList>
            <person name="Cheng Q."/>
        </authorList>
    </citation>
    <scope>NUCLEOTIDE SEQUENCE [LARGE SCALE GENOMIC DNA]</scope>
    <source>
        <strain evidence="3 4">NL1</strain>
    </source>
</reference>
<protein>
    <submittedName>
        <fullName evidence="3">Glycine dehydrogenase subunit</fullName>
    </submittedName>
</protein>
<dbReference type="Proteomes" id="UP000242519">
    <property type="component" value="Unassembled WGS sequence"/>
</dbReference>
<dbReference type="InParanoid" id="A0A218YZE3"/>